<dbReference type="GO" id="GO:0046654">
    <property type="term" value="P:tetrahydrofolate biosynthetic process"/>
    <property type="evidence" value="ECO:0007669"/>
    <property type="project" value="UniProtKB-UniRule"/>
</dbReference>
<dbReference type="EC" id="4.1.2.25" evidence="6"/>
<feature type="domain" description="Dihydroneopterin aldolase/epimerase" evidence="7">
    <location>
        <begin position="5"/>
        <end position="118"/>
    </location>
</feature>
<evidence type="ECO:0000256" key="6">
    <source>
        <dbReference type="RuleBase" id="RU362079"/>
    </source>
</evidence>
<dbReference type="Pfam" id="PF02152">
    <property type="entry name" value="FolB"/>
    <property type="match status" value="1"/>
</dbReference>
<dbReference type="InterPro" id="IPR006156">
    <property type="entry name" value="Dihydroneopterin_aldolase"/>
</dbReference>
<evidence type="ECO:0000256" key="2">
    <source>
        <dbReference type="ARBA" id="ARBA00005013"/>
    </source>
</evidence>
<comment type="catalytic activity">
    <reaction evidence="1 6">
        <text>7,8-dihydroneopterin = 6-hydroxymethyl-7,8-dihydropterin + glycolaldehyde</text>
        <dbReference type="Rhea" id="RHEA:10540"/>
        <dbReference type="ChEBI" id="CHEBI:17001"/>
        <dbReference type="ChEBI" id="CHEBI:17071"/>
        <dbReference type="ChEBI" id="CHEBI:44841"/>
        <dbReference type="EC" id="4.1.2.25"/>
    </reaction>
</comment>
<dbReference type="GO" id="GO:0004150">
    <property type="term" value="F:dihydroneopterin aldolase activity"/>
    <property type="evidence" value="ECO:0007669"/>
    <property type="project" value="UniProtKB-UniRule"/>
</dbReference>
<keyword evidence="5 6" id="KW-0456">Lyase</keyword>
<dbReference type="SUPFAM" id="SSF55620">
    <property type="entry name" value="Tetrahydrobiopterin biosynthesis enzymes-like"/>
    <property type="match status" value="1"/>
</dbReference>
<dbReference type="RefSeq" id="WP_073055381.1">
    <property type="nucleotide sequence ID" value="NZ_FQUP01000003.1"/>
</dbReference>
<dbReference type="NCBIfam" id="TIGR00525">
    <property type="entry name" value="folB"/>
    <property type="match status" value="1"/>
</dbReference>
<keyword evidence="4 6" id="KW-0289">Folate biosynthesis</keyword>
<dbReference type="InterPro" id="IPR006157">
    <property type="entry name" value="FolB_dom"/>
</dbReference>
<dbReference type="STRING" id="1122133.SAMN02745157_3605"/>
<evidence type="ECO:0000256" key="3">
    <source>
        <dbReference type="ARBA" id="ARBA00005708"/>
    </source>
</evidence>
<dbReference type="NCBIfam" id="TIGR00526">
    <property type="entry name" value="folB_dom"/>
    <property type="match status" value="1"/>
</dbReference>
<dbReference type="PANTHER" id="PTHR42844">
    <property type="entry name" value="DIHYDRONEOPTERIN ALDOLASE 1-RELATED"/>
    <property type="match status" value="1"/>
</dbReference>
<dbReference type="UniPathway" id="UPA00077">
    <property type="reaction ID" value="UER00154"/>
</dbReference>
<dbReference type="AlphaFoldDB" id="A0A1M5H2N6"/>
<organism evidence="8 9">
    <name type="scientific">Kaistia soli DSM 19436</name>
    <dbReference type="NCBI Taxonomy" id="1122133"/>
    <lineage>
        <taxon>Bacteria</taxon>
        <taxon>Pseudomonadati</taxon>
        <taxon>Pseudomonadota</taxon>
        <taxon>Alphaproteobacteria</taxon>
        <taxon>Hyphomicrobiales</taxon>
        <taxon>Kaistiaceae</taxon>
        <taxon>Kaistia</taxon>
    </lineage>
</organism>
<dbReference type="InterPro" id="IPR043133">
    <property type="entry name" value="GTP-CH-I_C/QueF"/>
</dbReference>
<dbReference type="Gene3D" id="3.30.1130.10">
    <property type="match status" value="1"/>
</dbReference>
<evidence type="ECO:0000256" key="4">
    <source>
        <dbReference type="ARBA" id="ARBA00022909"/>
    </source>
</evidence>
<comment type="pathway">
    <text evidence="2 6">Cofactor biosynthesis; tetrahydrofolate biosynthesis; 2-amino-4-hydroxy-6-hydroxymethyl-7,8-dihydropteridine diphosphate from 7,8-dihydroneopterin triphosphate: step 3/4.</text>
</comment>
<evidence type="ECO:0000313" key="8">
    <source>
        <dbReference type="EMBL" id="SHG10184.1"/>
    </source>
</evidence>
<keyword evidence="9" id="KW-1185">Reference proteome</keyword>
<dbReference type="SMART" id="SM00905">
    <property type="entry name" value="FolB"/>
    <property type="match status" value="1"/>
</dbReference>
<dbReference type="GO" id="GO:0005737">
    <property type="term" value="C:cytoplasm"/>
    <property type="evidence" value="ECO:0007669"/>
    <property type="project" value="TreeGrafter"/>
</dbReference>
<reference evidence="8 9" key="1">
    <citation type="submission" date="2016-11" db="EMBL/GenBank/DDBJ databases">
        <authorList>
            <person name="Jaros S."/>
            <person name="Januszkiewicz K."/>
            <person name="Wedrychowicz H."/>
        </authorList>
    </citation>
    <scope>NUCLEOTIDE SEQUENCE [LARGE SCALE GENOMIC DNA]</scope>
    <source>
        <strain evidence="8 9">DSM 19436</strain>
    </source>
</reference>
<evidence type="ECO:0000256" key="5">
    <source>
        <dbReference type="ARBA" id="ARBA00023239"/>
    </source>
</evidence>
<comment type="similarity">
    <text evidence="3 6">Belongs to the DHNA family.</text>
</comment>
<dbReference type="EMBL" id="FQUP01000003">
    <property type="protein sequence ID" value="SHG10184.1"/>
    <property type="molecule type" value="Genomic_DNA"/>
</dbReference>
<dbReference type="CDD" id="cd00534">
    <property type="entry name" value="DHNA_DHNTPE"/>
    <property type="match status" value="1"/>
</dbReference>
<accession>A0A1M5H2N6</accession>
<dbReference type="OrthoDB" id="9808041at2"/>
<protein>
    <recommendedName>
        <fullName evidence="6">7,8-dihydroneopterin aldolase</fullName>
        <ecNumber evidence="6">4.1.2.25</ecNumber>
    </recommendedName>
</protein>
<evidence type="ECO:0000259" key="7">
    <source>
        <dbReference type="SMART" id="SM00905"/>
    </source>
</evidence>
<gene>
    <name evidence="8" type="ORF">SAMN02745157_3605</name>
</gene>
<evidence type="ECO:0000313" key="9">
    <source>
        <dbReference type="Proteomes" id="UP000184485"/>
    </source>
</evidence>
<name>A0A1M5H2N6_9HYPH</name>
<dbReference type="Proteomes" id="UP000184485">
    <property type="component" value="Unassembled WGS sequence"/>
</dbReference>
<dbReference type="FunFam" id="3.30.1130.10:FF:000003">
    <property type="entry name" value="7,8-dihydroneopterin aldolase"/>
    <property type="match status" value="1"/>
</dbReference>
<sequence>MADRILISDLRYFAFHGLLPEETTLGQRFRIDLACELDLSEAGTTDDMTKSVHYGHLIATVERVATTRRFKLIEALAEAIATELFADFARIEAVSVTVTKPEAPVPSATGVVAVSIERRRSRA</sequence>
<comment type="function">
    <text evidence="6">Catalyzes the conversion of 7,8-dihydroneopterin to 6-hydroxymethyl-7,8-dihydropterin.</text>
</comment>
<dbReference type="GO" id="GO:0046656">
    <property type="term" value="P:folic acid biosynthetic process"/>
    <property type="evidence" value="ECO:0007669"/>
    <property type="project" value="UniProtKB-UniRule"/>
</dbReference>
<proteinExistence type="inferred from homology"/>
<evidence type="ECO:0000256" key="1">
    <source>
        <dbReference type="ARBA" id="ARBA00001353"/>
    </source>
</evidence>
<dbReference type="PANTHER" id="PTHR42844:SF1">
    <property type="entry name" value="DIHYDRONEOPTERIN ALDOLASE 1-RELATED"/>
    <property type="match status" value="1"/>
</dbReference>